<dbReference type="GeneTree" id="ENSGT00940000155053"/>
<dbReference type="EMBL" id="CABD030018511">
    <property type="status" value="NOT_ANNOTATED_CDS"/>
    <property type="molecule type" value="Genomic_DNA"/>
</dbReference>
<dbReference type="EMBL" id="CABD030018508">
    <property type="status" value="NOT_ANNOTATED_CDS"/>
    <property type="molecule type" value="Genomic_DNA"/>
</dbReference>
<dbReference type="EMBL" id="CABD030018505">
    <property type="status" value="NOT_ANNOTATED_CDS"/>
    <property type="molecule type" value="Genomic_DNA"/>
</dbReference>
<dbReference type="EMBL" id="CABD030018510">
    <property type="status" value="NOT_ANNOTATED_CDS"/>
    <property type="molecule type" value="Genomic_DNA"/>
</dbReference>
<dbReference type="EMBL" id="CABD030018504">
    <property type="status" value="NOT_ANNOTATED_CDS"/>
    <property type="molecule type" value="Genomic_DNA"/>
</dbReference>
<evidence type="ECO:0000313" key="2">
    <source>
        <dbReference type="Proteomes" id="UP000001519"/>
    </source>
</evidence>
<accession>A0A2I2ZFV3</accession>
<evidence type="ECO:0000313" key="1">
    <source>
        <dbReference type="Ensembl" id="ENSGGOP00000046159.1"/>
    </source>
</evidence>
<gene>
    <name evidence="1" type="primary">SPAG16</name>
</gene>
<reference evidence="2" key="1">
    <citation type="submission" date="2011-05" db="EMBL/GenBank/DDBJ databases">
        <title>Insights into the evolution of the great apes provided by the gorilla genome.</title>
        <authorList>
            <person name="Scally A."/>
        </authorList>
    </citation>
    <scope>NUCLEOTIDE SEQUENCE [LARGE SCALE GENOMIC DNA]</scope>
</reference>
<proteinExistence type="predicted"/>
<dbReference type="Proteomes" id="UP000001519">
    <property type="component" value="Chromosome 2B"/>
</dbReference>
<dbReference type="EMBL" id="CABD030018507">
    <property type="status" value="NOT_ANNOTATED_CDS"/>
    <property type="molecule type" value="Genomic_DNA"/>
</dbReference>
<reference evidence="1 2" key="2">
    <citation type="journal article" date="2012" name="Nature">
        <title>Insights into hominid evolution from the gorilla genome sequence.</title>
        <authorList>
            <person name="Scally A."/>
            <person name="Dutheil J.Y."/>
            <person name="Hillier L.W."/>
            <person name="Jordan G.E."/>
            <person name="Goodhead I."/>
            <person name="Herrero J."/>
            <person name="Hobolth A."/>
            <person name="Lappalainen T."/>
            <person name="Mailund T."/>
            <person name="Marques-Bonet T."/>
            <person name="McCarthy S."/>
            <person name="Montgomery S.H."/>
            <person name="Schwalie P.C."/>
            <person name="Tang Y.A."/>
            <person name="Ward M.C."/>
            <person name="Xue Y."/>
            <person name="Yngvadottir B."/>
            <person name="Alkan C."/>
            <person name="Andersen L.N."/>
            <person name="Ayub Q."/>
            <person name="Ball E.V."/>
            <person name="Beal K."/>
            <person name="Bradley B.J."/>
            <person name="Chen Y."/>
            <person name="Clee C.M."/>
            <person name="Fitzgerald S."/>
            <person name="Graves T.A."/>
            <person name="Gu Y."/>
            <person name="Heath P."/>
            <person name="Heger A."/>
            <person name="Karakoc E."/>
            <person name="Kolb-Kokocinski A."/>
            <person name="Laird G.K."/>
            <person name="Lunter G."/>
            <person name="Meader S."/>
            <person name="Mort M."/>
            <person name="Mullikin J.C."/>
            <person name="Munch K."/>
            <person name="O'Connor T.D."/>
            <person name="Phillips A.D."/>
            <person name="Prado-Martinez J."/>
            <person name="Rogers A.S."/>
            <person name="Sajjadian S."/>
            <person name="Schmidt D."/>
            <person name="Shaw K."/>
            <person name="Simpson J.T."/>
            <person name="Stenson P.D."/>
            <person name="Turner D.J."/>
            <person name="Vigilant L."/>
            <person name="Vilella A.J."/>
            <person name="Whitener W."/>
            <person name="Zhu B."/>
            <person name="Cooper D.N."/>
            <person name="de Jong P."/>
            <person name="Dermitzakis E.T."/>
            <person name="Eichler E.E."/>
            <person name="Flicek P."/>
            <person name="Goldman N."/>
            <person name="Mundy N.I."/>
            <person name="Ning Z."/>
            <person name="Odom D.T."/>
            <person name="Ponting C.P."/>
            <person name="Quail M.A."/>
            <person name="Ryder O.A."/>
            <person name="Searle S.M."/>
            <person name="Warren W.C."/>
            <person name="Wilson R.K."/>
            <person name="Schierup M.H."/>
            <person name="Rogers J."/>
            <person name="Tyler-Smith C."/>
            <person name="Durbin R."/>
        </authorList>
    </citation>
    <scope>NUCLEOTIDE SEQUENCE [LARGE SCALE GENOMIC DNA]</scope>
</reference>
<dbReference type="EMBL" id="CABD030018503">
    <property type="status" value="NOT_ANNOTATED_CDS"/>
    <property type="molecule type" value="Genomic_DNA"/>
</dbReference>
<dbReference type="EMBL" id="CABD030018509">
    <property type="status" value="NOT_ANNOTATED_CDS"/>
    <property type="molecule type" value="Genomic_DNA"/>
</dbReference>
<dbReference type="Ensembl" id="ENSGGOT00000058229.1">
    <property type="protein sequence ID" value="ENSGGOP00000046159.1"/>
    <property type="gene ID" value="ENSGGOG00000043689.1"/>
</dbReference>
<dbReference type="AlphaFoldDB" id="A0A2I2ZFV3"/>
<sequence>MAAQRGMPSSAVRVLEEALGMGLTAAGDARDTADAVAAEGAYYLEQVTITEASEDDYEYEEIKAVAHKLILNLLEVTFIDIYKEVRRKQLFIFHGSSE</sequence>
<dbReference type="Bgee" id="ENSGGOG00000043689">
    <property type="expression patterns" value="Expressed in testis and 6 other cell types or tissues"/>
</dbReference>
<reference evidence="1" key="3">
    <citation type="submission" date="2025-08" db="UniProtKB">
        <authorList>
            <consortium name="Ensembl"/>
        </authorList>
    </citation>
    <scope>IDENTIFICATION</scope>
</reference>
<dbReference type="EMBL" id="CABD030018506">
    <property type="status" value="NOT_ANNOTATED_CDS"/>
    <property type="molecule type" value="Genomic_DNA"/>
</dbReference>
<name>A0A2I2ZFV3_GORGO</name>
<dbReference type="EMBL" id="CABD030018502">
    <property type="status" value="NOT_ANNOTATED_CDS"/>
    <property type="molecule type" value="Genomic_DNA"/>
</dbReference>
<keyword evidence="2" id="KW-1185">Reference proteome</keyword>
<protein>
    <submittedName>
        <fullName evidence="1">Sperm associated antigen 16</fullName>
    </submittedName>
</protein>
<organism evidence="1 2">
    <name type="scientific">Gorilla gorilla gorilla</name>
    <name type="common">Western lowland gorilla</name>
    <dbReference type="NCBI Taxonomy" id="9595"/>
    <lineage>
        <taxon>Eukaryota</taxon>
        <taxon>Metazoa</taxon>
        <taxon>Chordata</taxon>
        <taxon>Craniata</taxon>
        <taxon>Vertebrata</taxon>
        <taxon>Euteleostomi</taxon>
        <taxon>Mammalia</taxon>
        <taxon>Eutheria</taxon>
        <taxon>Euarchontoglires</taxon>
        <taxon>Primates</taxon>
        <taxon>Haplorrhini</taxon>
        <taxon>Catarrhini</taxon>
        <taxon>Hominidae</taxon>
        <taxon>Gorilla</taxon>
    </lineage>
</organism>
<reference evidence="1" key="4">
    <citation type="submission" date="2025-09" db="UniProtKB">
        <authorList>
            <consortium name="Ensembl"/>
        </authorList>
    </citation>
    <scope>IDENTIFICATION</scope>
</reference>